<accession>A0AAE3YP58</accession>
<dbReference type="InterPro" id="IPR015378">
    <property type="entry name" value="Transposase-like_Mu_C"/>
</dbReference>
<dbReference type="PROSITE" id="PS50994">
    <property type="entry name" value="INTEGRASE"/>
    <property type="match status" value="1"/>
</dbReference>
<evidence type="ECO:0000313" key="3">
    <source>
        <dbReference type="EMBL" id="MDR7276001.1"/>
    </source>
</evidence>
<feature type="region of interest" description="Disordered" evidence="1">
    <location>
        <begin position="312"/>
        <end position="353"/>
    </location>
</feature>
<dbReference type="EMBL" id="JAVDYB010000001">
    <property type="protein sequence ID" value="MDR7276001.1"/>
    <property type="molecule type" value="Genomic_DNA"/>
</dbReference>
<proteinExistence type="predicted"/>
<dbReference type="Proteomes" id="UP001183643">
    <property type="component" value="Unassembled WGS sequence"/>
</dbReference>
<dbReference type="InterPro" id="IPR036397">
    <property type="entry name" value="RNaseH_sf"/>
</dbReference>
<protein>
    <recommendedName>
        <fullName evidence="2">Integrase catalytic domain-containing protein</fullName>
    </recommendedName>
</protein>
<evidence type="ECO:0000256" key="1">
    <source>
        <dbReference type="SAM" id="MobiDB-lite"/>
    </source>
</evidence>
<keyword evidence="4" id="KW-1185">Reference proteome</keyword>
<dbReference type="GO" id="GO:0015074">
    <property type="term" value="P:DNA integration"/>
    <property type="evidence" value="ECO:0007669"/>
    <property type="project" value="InterPro"/>
</dbReference>
<feature type="region of interest" description="Disordered" evidence="1">
    <location>
        <begin position="368"/>
        <end position="387"/>
    </location>
</feature>
<feature type="region of interest" description="Disordered" evidence="1">
    <location>
        <begin position="393"/>
        <end position="413"/>
    </location>
</feature>
<dbReference type="SUPFAM" id="SSF53098">
    <property type="entry name" value="Ribonuclease H-like"/>
    <property type="match status" value="1"/>
</dbReference>
<dbReference type="GO" id="GO:0003676">
    <property type="term" value="F:nucleic acid binding"/>
    <property type="evidence" value="ECO:0007669"/>
    <property type="project" value="InterPro"/>
</dbReference>
<dbReference type="InterPro" id="IPR012337">
    <property type="entry name" value="RNaseH-like_sf"/>
</dbReference>
<sequence>MLVLPPRRKACKPWVTTFIDDATRAIAGWAIADTPHEGTVLAALARAIMHDASGPVHGLPGRIRLDRGLEFAAKGVQSAAATFVVDLHVLPAFASNLKGKVERSNLTIDQMYSSTLPGYTKGRRDLSGRLSGPLDDRSTARAAYEEAAAAGADPGELPMSWKTFVEHFSDWVRWYNTEHLHSRLQGLTPTEAWNADPTAVRDVSPEDVRHLFRYGGTRIVNNDGIHFDNGVFTCPEGLLREIGGVTVEVRFMPHEDRYIDVYRHGSFLTRCYLVDKLTEQQRDDYYRSVRESDRKAAAVKRSVTARTRRRLAVMSRPDDPVEEARRIQPADMAATQRQNSAASAQRSRPREWSTSLLGIGPVSAVEEPSAELDTLLSEPGSPAFAIDEPPVVLDDILTDPPGGGYLAGEEDSW</sequence>
<gene>
    <name evidence="3" type="ORF">J2S41_002779</name>
</gene>
<dbReference type="Gene3D" id="3.30.420.10">
    <property type="entry name" value="Ribonuclease H-like superfamily/Ribonuclease H"/>
    <property type="match status" value="1"/>
</dbReference>
<feature type="domain" description="Integrase catalytic" evidence="2">
    <location>
        <begin position="1"/>
        <end position="197"/>
    </location>
</feature>
<name>A0AAE3YP58_9ACTN</name>
<dbReference type="Pfam" id="PF09299">
    <property type="entry name" value="Mu-transpos_C"/>
    <property type="match status" value="1"/>
</dbReference>
<feature type="compositionally biased region" description="Polar residues" evidence="1">
    <location>
        <begin position="335"/>
        <end position="353"/>
    </location>
</feature>
<feature type="compositionally biased region" description="Basic and acidic residues" evidence="1">
    <location>
        <begin position="316"/>
        <end position="328"/>
    </location>
</feature>
<reference evidence="3" key="1">
    <citation type="submission" date="2023-07" db="EMBL/GenBank/DDBJ databases">
        <title>Sequencing the genomes of 1000 actinobacteria strains.</title>
        <authorList>
            <person name="Klenk H.-P."/>
        </authorList>
    </citation>
    <scope>NUCLEOTIDE SEQUENCE</scope>
    <source>
        <strain evidence="3">DSM 44707</strain>
    </source>
</reference>
<dbReference type="InterPro" id="IPR001584">
    <property type="entry name" value="Integrase_cat-core"/>
</dbReference>
<evidence type="ECO:0000259" key="2">
    <source>
        <dbReference type="PROSITE" id="PS50994"/>
    </source>
</evidence>
<organism evidence="3 4">
    <name type="scientific">Catenuloplanes atrovinosus</name>
    <dbReference type="NCBI Taxonomy" id="137266"/>
    <lineage>
        <taxon>Bacteria</taxon>
        <taxon>Bacillati</taxon>
        <taxon>Actinomycetota</taxon>
        <taxon>Actinomycetes</taxon>
        <taxon>Micromonosporales</taxon>
        <taxon>Micromonosporaceae</taxon>
        <taxon>Catenuloplanes</taxon>
    </lineage>
</organism>
<evidence type="ECO:0000313" key="4">
    <source>
        <dbReference type="Proteomes" id="UP001183643"/>
    </source>
</evidence>
<dbReference type="AlphaFoldDB" id="A0AAE3YP58"/>
<comment type="caution">
    <text evidence="3">The sequence shown here is derived from an EMBL/GenBank/DDBJ whole genome shotgun (WGS) entry which is preliminary data.</text>
</comment>